<evidence type="ECO:0000313" key="2">
    <source>
        <dbReference type="Proteomes" id="UP000054538"/>
    </source>
</evidence>
<dbReference type="EMBL" id="KN825874">
    <property type="protein sequence ID" value="KIK81062.1"/>
    <property type="molecule type" value="Genomic_DNA"/>
</dbReference>
<sequence length="175" mass="19837">WLFILWLQQELDAYKDRVSNTQKCHDHNKVLPNGIPQLIHTSPEDYAALDFKVMVDPAALNHVHELYIQPTHPVFNLIPTAFTNFIEDHYNLLNHPMVMHTSVWAVYCQLLGVLQQQVTMPPLLASIEADLLDDSDEDIPLLLAGEDLPFHKTGTHYYMGGMGGGRGLHESVMII</sequence>
<dbReference type="AlphaFoldDB" id="A0A0D0CEE2"/>
<gene>
    <name evidence="1" type="ORF">PAXRUDRAFT_156973</name>
</gene>
<dbReference type="HOGENOM" id="CLU_090385_1_0_1"/>
<protein>
    <submittedName>
        <fullName evidence="1">Unplaced genomic scaffold scaffold_1052, whole genome shotgun sequence</fullName>
    </submittedName>
</protein>
<dbReference type="InParanoid" id="A0A0D0CEE2"/>
<organism evidence="1 2">
    <name type="scientific">Paxillus rubicundulus Ve08.2h10</name>
    <dbReference type="NCBI Taxonomy" id="930991"/>
    <lineage>
        <taxon>Eukaryota</taxon>
        <taxon>Fungi</taxon>
        <taxon>Dikarya</taxon>
        <taxon>Basidiomycota</taxon>
        <taxon>Agaricomycotina</taxon>
        <taxon>Agaricomycetes</taxon>
        <taxon>Agaricomycetidae</taxon>
        <taxon>Boletales</taxon>
        <taxon>Paxilineae</taxon>
        <taxon>Paxillaceae</taxon>
        <taxon>Paxillus</taxon>
    </lineage>
</organism>
<dbReference type="STRING" id="930991.A0A0D0CEE2"/>
<reference evidence="1 2" key="1">
    <citation type="submission" date="2014-04" db="EMBL/GenBank/DDBJ databases">
        <authorList>
            <consortium name="DOE Joint Genome Institute"/>
            <person name="Kuo A."/>
            <person name="Kohler A."/>
            <person name="Jargeat P."/>
            <person name="Nagy L.G."/>
            <person name="Floudas D."/>
            <person name="Copeland A."/>
            <person name="Barry K.W."/>
            <person name="Cichocki N."/>
            <person name="Veneault-Fourrey C."/>
            <person name="LaButti K."/>
            <person name="Lindquist E.A."/>
            <person name="Lipzen A."/>
            <person name="Lundell T."/>
            <person name="Morin E."/>
            <person name="Murat C."/>
            <person name="Sun H."/>
            <person name="Tunlid A."/>
            <person name="Henrissat B."/>
            <person name="Grigoriev I.V."/>
            <person name="Hibbett D.S."/>
            <person name="Martin F."/>
            <person name="Nordberg H.P."/>
            <person name="Cantor M.N."/>
            <person name="Hua S.X."/>
        </authorList>
    </citation>
    <scope>NUCLEOTIDE SEQUENCE [LARGE SCALE GENOMIC DNA]</scope>
    <source>
        <strain evidence="1 2">Ve08.2h10</strain>
    </source>
</reference>
<dbReference type="OrthoDB" id="5946233at2759"/>
<feature type="non-terminal residue" evidence="1">
    <location>
        <position position="1"/>
    </location>
</feature>
<reference evidence="2" key="2">
    <citation type="submission" date="2015-01" db="EMBL/GenBank/DDBJ databases">
        <title>Evolutionary Origins and Diversification of the Mycorrhizal Mutualists.</title>
        <authorList>
            <consortium name="DOE Joint Genome Institute"/>
            <consortium name="Mycorrhizal Genomics Consortium"/>
            <person name="Kohler A."/>
            <person name="Kuo A."/>
            <person name="Nagy L.G."/>
            <person name="Floudas D."/>
            <person name="Copeland A."/>
            <person name="Barry K.W."/>
            <person name="Cichocki N."/>
            <person name="Veneault-Fourrey C."/>
            <person name="LaButti K."/>
            <person name="Lindquist E.A."/>
            <person name="Lipzen A."/>
            <person name="Lundell T."/>
            <person name="Morin E."/>
            <person name="Murat C."/>
            <person name="Riley R."/>
            <person name="Ohm R."/>
            <person name="Sun H."/>
            <person name="Tunlid A."/>
            <person name="Henrissat B."/>
            <person name="Grigoriev I.V."/>
            <person name="Hibbett D.S."/>
            <person name="Martin F."/>
        </authorList>
    </citation>
    <scope>NUCLEOTIDE SEQUENCE [LARGE SCALE GENOMIC DNA]</scope>
    <source>
        <strain evidence="2">Ve08.2h10</strain>
    </source>
</reference>
<evidence type="ECO:0000313" key="1">
    <source>
        <dbReference type="EMBL" id="KIK81062.1"/>
    </source>
</evidence>
<name>A0A0D0CEE2_9AGAM</name>
<dbReference type="Proteomes" id="UP000054538">
    <property type="component" value="Unassembled WGS sequence"/>
</dbReference>
<proteinExistence type="predicted"/>
<keyword evidence="2" id="KW-1185">Reference proteome</keyword>
<accession>A0A0D0CEE2</accession>